<evidence type="ECO:0008006" key="4">
    <source>
        <dbReference type="Google" id="ProtNLM"/>
    </source>
</evidence>
<dbReference type="InParanoid" id="Q2GN60"/>
<dbReference type="GeneID" id="4397082"/>
<dbReference type="OrthoDB" id="5134445at2759"/>
<evidence type="ECO:0000313" key="3">
    <source>
        <dbReference type="Proteomes" id="UP000001056"/>
    </source>
</evidence>
<evidence type="ECO:0000256" key="1">
    <source>
        <dbReference type="SAM" id="MobiDB-lite"/>
    </source>
</evidence>
<dbReference type="Proteomes" id="UP000001056">
    <property type="component" value="Unassembled WGS sequence"/>
</dbReference>
<accession>Q2GN60</accession>
<gene>
    <name evidence="2" type="ORF">CHGG_10594</name>
</gene>
<name>Q2GN60_CHAGB</name>
<dbReference type="SUPFAM" id="SSF56112">
    <property type="entry name" value="Protein kinase-like (PK-like)"/>
    <property type="match status" value="1"/>
</dbReference>
<dbReference type="VEuPathDB" id="FungiDB:CHGG_10594"/>
<proteinExistence type="predicted"/>
<keyword evidence="3" id="KW-1185">Reference proteome</keyword>
<dbReference type="HOGENOM" id="CLU_672686_0_0_1"/>
<dbReference type="eggNOG" id="ENOG502S6Y9">
    <property type="taxonomic scope" value="Eukaryota"/>
</dbReference>
<protein>
    <recommendedName>
        <fullName evidence="4">Protein kinase domain-containing protein</fullName>
    </recommendedName>
</protein>
<evidence type="ECO:0000313" key="2">
    <source>
        <dbReference type="EMBL" id="EAQ84190.1"/>
    </source>
</evidence>
<dbReference type="STRING" id="306901.Q2GN60"/>
<sequence length="409" mass="45830">MTKSSCKAEKCRDAAYSFIDQIFILFLDLRVPWDNSRTCNRWPAEVPSLPELVYQMGSAFSTFYEVKGLGGMMAAGITVQGHGEGVATPSFDEIGAFENQVITNGDSATAHYQTHNRRDHNRPDATSISSGGSAAKTGFLKLYDRRFARSLRAQEGAGKWTHDIEDTYVESIRTGSIQQFAHDLRHVEGFRDAQSELDAPDIAQDEAYINGTMVRDHTPELAVHNALHDQQGKVVPRLLAAVDLDLTRPGAENDELFHIKGILLEYIEGFRMSKFPDETPPSAWQNIVDQAIAAVNVLGDYHILDTDRRPDNFIVTPDKKGGFHVFMVDFGCARFKREDESEAEWASNKVTENEETGVGTVCQKCLARDYGFCLEYKPSDRWLEAGLEYGRALARVDIERYEKEKAEAT</sequence>
<dbReference type="Gene3D" id="1.10.510.10">
    <property type="entry name" value="Transferase(Phosphotransferase) domain 1"/>
    <property type="match status" value="1"/>
</dbReference>
<dbReference type="RefSeq" id="XP_001228521.1">
    <property type="nucleotide sequence ID" value="XM_001228520.1"/>
</dbReference>
<dbReference type="EMBL" id="CH408035">
    <property type="protein sequence ID" value="EAQ84190.1"/>
    <property type="molecule type" value="Genomic_DNA"/>
</dbReference>
<dbReference type="InterPro" id="IPR011009">
    <property type="entry name" value="Kinase-like_dom_sf"/>
</dbReference>
<reference evidence="3" key="1">
    <citation type="journal article" date="2015" name="Genome Announc.">
        <title>Draft genome sequence of the cellulolytic fungus Chaetomium globosum.</title>
        <authorList>
            <person name="Cuomo C.A."/>
            <person name="Untereiner W.A."/>
            <person name="Ma L.-J."/>
            <person name="Grabherr M."/>
            <person name="Birren B.W."/>
        </authorList>
    </citation>
    <scope>NUCLEOTIDE SEQUENCE [LARGE SCALE GENOMIC DNA]</scope>
    <source>
        <strain evidence="3">ATCC 6205 / CBS 148.51 / DSM 1962 / NBRC 6347 / NRRL 1970</strain>
    </source>
</reference>
<feature type="region of interest" description="Disordered" evidence="1">
    <location>
        <begin position="111"/>
        <end position="132"/>
    </location>
</feature>
<organism evidence="2 3">
    <name type="scientific">Chaetomium globosum (strain ATCC 6205 / CBS 148.51 / DSM 1962 / NBRC 6347 / NRRL 1970)</name>
    <name type="common">Soil fungus</name>
    <dbReference type="NCBI Taxonomy" id="306901"/>
    <lineage>
        <taxon>Eukaryota</taxon>
        <taxon>Fungi</taxon>
        <taxon>Dikarya</taxon>
        <taxon>Ascomycota</taxon>
        <taxon>Pezizomycotina</taxon>
        <taxon>Sordariomycetes</taxon>
        <taxon>Sordariomycetidae</taxon>
        <taxon>Sordariales</taxon>
        <taxon>Chaetomiaceae</taxon>
        <taxon>Chaetomium</taxon>
    </lineage>
</organism>
<dbReference type="AlphaFoldDB" id="Q2GN60"/>